<evidence type="ECO:0000313" key="1">
    <source>
        <dbReference type="EMBL" id="KAF2630177.1"/>
    </source>
</evidence>
<dbReference type="Proteomes" id="UP000799754">
    <property type="component" value="Unassembled WGS sequence"/>
</dbReference>
<dbReference type="EMBL" id="MU006708">
    <property type="protein sequence ID" value="KAF2630177.1"/>
    <property type="molecule type" value="Genomic_DNA"/>
</dbReference>
<comment type="caution">
    <text evidence="1">The sequence shown here is derived from an EMBL/GenBank/DDBJ whole genome shotgun (WGS) entry which is preliminary data.</text>
</comment>
<accession>A0ACB6S9H9</accession>
<gene>
    <name evidence="1" type="ORF">BU25DRAFT_456573</name>
</gene>
<protein>
    <submittedName>
        <fullName evidence="1">Kinase-like protein</fullName>
    </submittedName>
</protein>
<reference evidence="1" key="1">
    <citation type="journal article" date="2020" name="Stud. Mycol.">
        <title>101 Dothideomycetes genomes: a test case for predicting lifestyles and emergence of pathogens.</title>
        <authorList>
            <person name="Haridas S."/>
            <person name="Albert R."/>
            <person name="Binder M."/>
            <person name="Bloem J."/>
            <person name="Labutti K."/>
            <person name="Salamov A."/>
            <person name="Andreopoulos B."/>
            <person name="Baker S."/>
            <person name="Barry K."/>
            <person name="Bills G."/>
            <person name="Bluhm B."/>
            <person name="Cannon C."/>
            <person name="Castanera R."/>
            <person name="Culley D."/>
            <person name="Daum C."/>
            <person name="Ezra D."/>
            <person name="Gonzalez J."/>
            <person name="Henrissat B."/>
            <person name="Kuo A."/>
            <person name="Liang C."/>
            <person name="Lipzen A."/>
            <person name="Lutzoni F."/>
            <person name="Magnuson J."/>
            <person name="Mondo S."/>
            <person name="Nolan M."/>
            <person name="Ohm R."/>
            <person name="Pangilinan J."/>
            <person name="Park H.-J."/>
            <person name="Ramirez L."/>
            <person name="Alfaro M."/>
            <person name="Sun H."/>
            <person name="Tritt A."/>
            <person name="Yoshinaga Y."/>
            <person name="Zwiers L.-H."/>
            <person name="Turgeon B."/>
            <person name="Goodwin S."/>
            <person name="Spatafora J."/>
            <person name="Crous P."/>
            <person name="Grigoriev I."/>
        </authorList>
    </citation>
    <scope>NUCLEOTIDE SEQUENCE</scope>
    <source>
        <strain evidence="1">CBS 525.71</strain>
    </source>
</reference>
<sequence>MQQKRVDSTTAQIHDAPKAKRQKRAPAPFAFYPKQWTTVRTFDNKVSLLRLQRGGPQLIVKKVLRIEPNSANDPKPFEMRALALLPSCNRIVHALTCVASEDPDFGIALFKYYPLGDLAVWKDCEFDRKNFKPVPESCIWRFFLQMAQALAFIQGEIGPGTVERHLILHRDIKPKNVLVVDIGTTYPSFKLHDFGCATVWRESKQHQLSHCGTYDWQPPENPQINTTAAEVWALEPLVWRERGGIQENWKSTRRSETITPRRIDTMRPRFQDG</sequence>
<organism evidence="1 2">
    <name type="scientific">Macroventuria anomochaeta</name>
    <dbReference type="NCBI Taxonomy" id="301207"/>
    <lineage>
        <taxon>Eukaryota</taxon>
        <taxon>Fungi</taxon>
        <taxon>Dikarya</taxon>
        <taxon>Ascomycota</taxon>
        <taxon>Pezizomycotina</taxon>
        <taxon>Dothideomycetes</taxon>
        <taxon>Pleosporomycetidae</taxon>
        <taxon>Pleosporales</taxon>
        <taxon>Pleosporineae</taxon>
        <taxon>Didymellaceae</taxon>
        <taxon>Macroventuria</taxon>
    </lineage>
</organism>
<name>A0ACB6S9H9_9PLEO</name>
<evidence type="ECO:0000313" key="2">
    <source>
        <dbReference type="Proteomes" id="UP000799754"/>
    </source>
</evidence>
<proteinExistence type="predicted"/>
<keyword evidence="2" id="KW-1185">Reference proteome</keyword>